<gene>
    <name evidence="9 10" type="primary">LOC101511932</name>
</gene>
<feature type="compositionally biased region" description="Pro residues" evidence="5">
    <location>
        <begin position="33"/>
        <end position="46"/>
    </location>
</feature>
<proteinExistence type="predicted"/>
<evidence type="ECO:0000313" key="9">
    <source>
        <dbReference type="RefSeq" id="XP_004491178.1"/>
    </source>
</evidence>
<evidence type="ECO:0000256" key="4">
    <source>
        <dbReference type="ARBA" id="ARBA00023136"/>
    </source>
</evidence>
<dbReference type="KEGG" id="cam:101511932"/>
<dbReference type="PaxDb" id="3827-XP_004491178.1"/>
<evidence type="ECO:0000256" key="5">
    <source>
        <dbReference type="SAM" id="MobiDB-lite"/>
    </source>
</evidence>
<sequence>MTDRVHPHNSPPPVSEQSKTKSFQDAAVDVAPHPLPTPPSDKPVPPLGTYTIKIPRDQIYRVPPPGNARLYEEYTRRKNHRNRCCCCWFIGLIFVLLVLLGITAGVLYLVFRPEAPKYSIQQINIRGINLTSPSSTAASSPVFDVTVKADNPNNKIGISYEKESSAEIFYNNVILCNGVMPTFYQPSNNVTVFKTVLEGSGIKLNNENRRALLKAQTKRKVPLIVKLRAPVKIKVGSVKTWKITVKIDCDLTVDQLTAKAKIGYRHCNFRVDLW</sequence>
<evidence type="ECO:0000256" key="1">
    <source>
        <dbReference type="ARBA" id="ARBA00004167"/>
    </source>
</evidence>
<comment type="subcellular location">
    <subcellularLocation>
        <location evidence="1">Membrane</location>
        <topology evidence="1">Single-pass membrane protein</topology>
    </subcellularLocation>
</comment>
<dbReference type="eggNOG" id="ENOG502QUZX">
    <property type="taxonomic scope" value="Eukaryota"/>
</dbReference>
<dbReference type="AlphaFoldDB" id="A0A1S2XLJ0"/>
<name>A0A1S2XLJ0_CICAR</name>
<dbReference type="InterPro" id="IPR044839">
    <property type="entry name" value="NDR1-like"/>
</dbReference>
<organism evidence="8 9">
    <name type="scientific">Cicer arietinum</name>
    <name type="common">Chickpea</name>
    <name type="synonym">Garbanzo</name>
    <dbReference type="NCBI Taxonomy" id="3827"/>
    <lineage>
        <taxon>Eukaryota</taxon>
        <taxon>Viridiplantae</taxon>
        <taxon>Streptophyta</taxon>
        <taxon>Embryophyta</taxon>
        <taxon>Tracheophyta</taxon>
        <taxon>Spermatophyta</taxon>
        <taxon>Magnoliopsida</taxon>
        <taxon>eudicotyledons</taxon>
        <taxon>Gunneridae</taxon>
        <taxon>Pentapetalae</taxon>
        <taxon>rosids</taxon>
        <taxon>fabids</taxon>
        <taxon>Fabales</taxon>
        <taxon>Fabaceae</taxon>
        <taxon>Papilionoideae</taxon>
        <taxon>50 kb inversion clade</taxon>
        <taxon>NPAAA clade</taxon>
        <taxon>Hologalegina</taxon>
        <taxon>IRL clade</taxon>
        <taxon>Cicereae</taxon>
        <taxon>Cicer</taxon>
    </lineage>
</organism>
<evidence type="ECO:0000256" key="6">
    <source>
        <dbReference type="SAM" id="Phobius"/>
    </source>
</evidence>
<dbReference type="OrthoDB" id="1849707at2759"/>
<evidence type="ECO:0000256" key="3">
    <source>
        <dbReference type="ARBA" id="ARBA00022989"/>
    </source>
</evidence>
<keyword evidence="8" id="KW-1185">Reference proteome</keyword>
<keyword evidence="3 6" id="KW-1133">Transmembrane helix</keyword>
<evidence type="ECO:0000313" key="10">
    <source>
        <dbReference type="RefSeq" id="XP_004491179.1"/>
    </source>
</evidence>
<evidence type="ECO:0000259" key="7">
    <source>
        <dbReference type="Pfam" id="PF03168"/>
    </source>
</evidence>
<reference evidence="8" key="1">
    <citation type="journal article" date="2013" name="Nat. Biotechnol.">
        <title>Draft genome sequence of chickpea (Cicer arietinum) provides a resource for trait improvement.</title>
        <authorList>
            <person name="Varshney R.K."/>
            <person name="Song C."/>
            <person name="Saxena R.K."/>
            <person name="Azam S."/>
            <person name="Yu S."/>
            <person name="Sharpe A.G."/>
            <person name="Cannon S."/>
            <person name="Baek J."/>
            <person name="Rosen B.D."/>
            <person name="Tar'an B."/>
            <person name="Millan T."/>
            <person name="Zhang X."/>
            <person name="Ramsay L.D."/>
            <person name="Iwata A."/>
            <person name="Wang Y."/>
            <person name="Nelson W."/>
            <person name="Farmer A.D."/>
            <person name="Gaur P.M."/>
            <person name="Soderlund C."/>
            <person name="Penmetsa R.V."/>
            <person name="Xu C."/>
            <person name="Bharti A.K."/>
            <person name="He W."/>
            <person name="Winter P."/>
            <person name="Zhao S."/>
            <person name="Hane J.K."/>
            <person name="Carrasquilla-Garcia N."/>
            <person name="Condie J.A."/>
            <person name="Upadhyaya H.D."/>
            <person name="Luo M.C."/>
            <person name="Thudi M."/>
            <person name="Gowda C.L."/>
            <person name="Singh N.P."/>
            <person name="Lichtenzveig J."/>
            <person name="Gali K.K."/>
            <person name="Rubio J."/>
            <person name="Nadarajan N."/>
            <person name="Dolezel J."/>
            <person name="Bansal K.C."/>
            <person name="Xu X."/>
            <person name="Edwards D."/>
            <person name="Zhang G."/>
            <person name="Kahl G."/>
            <person name="Gil J."/>
            <person name="Singh K.B."/>
            <person name="Datta S.K."/>
            <person name="Jackson S.A."/>
            <person name="Wang J."/>
            <person name="Cook D.R."/>
        </authorList>
    </citation>
    <scope>NUCLEOTIDE SEQUENCE [LARGE SCALE GENOMIC DNA]</scope>
    <source>
        <strain evidence="8">cv. CDC Frontier</strain>
    </source>
</reference>
<dbReference type="Pfam" id="PF03168">
    <property type="entry name" value="LEA_2"/>
    <property type="match status" value="1"/>
</dbReference>
<feature type="domain" description="Late embryogenesis abundant protein LEA-2 subgroup" evidence="7">
    <location>
        <begin position="146"/>
        <end position="249"/>
    </location>
</feature>
<feature type="region of interest" description="Disordered" evidence="5">
    <location>
        <begin position="1"/>
        <end position="46"/>
    </location>
</feature>
<accession>A0A1S2XLJ0</accession>
<keyword evidence="4 6" id="KW-0472">Membrane</keyword>
<dbReference type="Proteomes" id="UP000087171">
    <property type="component" value="Chromosome Ca2"/>
</dbReference>
<reference evidence="9 10" key="2">
    <citation type="submission" date="2025-04" db="UniProtKB">
        <authorList>
            <consortium name="RefSeq"/>
        </authorList>
    </citation>
    <scope>IDENTIFICATION</scope>
    <source>
        <tissue evidence="9 10">Etiolated seedlings</tissue>
    </source>
</reference>
<dbReference type="RefSeq" id="XP_004491178.1">
    <property type="nucleotide sequence ID" value="XM_004491121.3"/>
</dbReference>
<dbReference type="RefSeq" id="XP_004491179.1">
    <property type="nucleotide sequence ID" value="XM_004491122.3"/>
</dbReference>
<dbReference type="GO" id="GO:0005886">
    <property type="term" value="C:plasma membrane"/>
    <property type="evidence" value="ECO:0007669"/>
    <property type="project" value="TreeGrafter"/>
</dbReference>
<dbReference type="GeneID" id="101511932"/>
<evidence type="ECO:0000256" key="2">
    <source>
        <dbReference type="ARBA" id="ARBA00022692"/>
    </source>
</evidence>
<feature type="transmembrane region" description="Helical" evidence="6">
    <location>
        <begin position="86"/>
        <end position="111"/>
    </location>
</feature>
<protein>
    <submittedName>
        <fullName evidence="9 10">NDR1/HIN1-like protein 13</fullName>
    </submittedName>
</protein>
<keyword evidence="2 6" id="KW-0812">Transmembrane</keyword>
<dbReference type="STRING" id="3827.A0A1S2XLJ0"/>
<dbReference type="PANTHER" id="PTHR31234">
    <property type="entry name" value="LATE EMBRYOGENESIS ABUNDANT (LEA) HYDROXYPROLINE-RICH GLYCOPROTEIN FAMILY"/>
    <property type="match status" value="1"/>
</dbReference>
<evidence type="ECO:0000313" key="8">
    <source>
        <dbReference type="Proteomes" id="UP000087171"/>
    </source>
</evidence>
<dbReference type="InterPro" id="IPR004864">
    <property type="entry name" value="LEA_2"/>
</dbReference>
<dbReference type="PANTHER" id="PTHR31234:SF72">
    <property type="entry name" value="NDR1_HIN1-LIKE PROTEIN 6"/>
    <property type="match status" value="1"/>
</dbReference>
<dbReference type="GO" id="GO:0098542">
    <property type="term" value="P:defense response to other organism"/>
    <property type="evidence" value="ECO:0007669"/>
    <property type="project" value="InterPro"/>
</dbReference>